<keyword evidence="2" id="KW-0732">Signal</keyword>
<protein>
    <recommendedName>
        <fullName evidence="3">EF-hand domain-containing protein</fullName>
    </recommendedName>
</protein>
<feature type="transmembrane region" description="Helical" evidence="1">
    <location>
        <begin position="580"/>
        <end position="602"/>
    </location>
</feature>
<dbReference type="PANTHER" id="PTHR41775:SF1">
    <property type="entry name" value="PEPTIDASE M6-LIKE DOMAIN-CONTAINING PROTEIN"/>
    <property type="match status" value="1"/>
</dbReference>
<dbReference type="NCBIfam" id="TIGR03296">
    <property type="entry name" value="M6dom_TIGR03296"/>
    <property type="match status" value="1"/>
</dbReference>
<evidence type="ECO:0000259" key="3">
    <source>
        <dbReference type="PROSITE" id="PS50222"/>
    </source>
</evidence>
<dbReference type="AlphaFoldDB" id="A0A1B2I8J3"/>
<dbReference type="GO" id="GO:0008233">
    <property type="term" value="F:peptidase activity"/>
    <property type="evidence" value="ECO:0007669"/>
    <property type="project" value="InterPro"/>
</dbReference>
<dbReference type="InterPro" id="IPR008757">
    <property type="entry name" value="Peptidase_M6-like_domain"/>
</dbReference>
<sequence length="606" mass="65733">MKNLRRVLIIFFIISITAAAAFAGPALQRDFTLTQPDGESFSAMKRGDEFMNWYETAEGYAVLKDGESGYWVFALRTAAGLLAPSGVHYSAGAAVPEGAVKNFIPAKDTVERLRERYDGSAAAKASSARSAAAKTWTSNPISGEREAVFIRINFQDVELKSELEHTKDEIWGAEHSVRSYYLDQSHGKLNIVSADFGGQGKRDIIEITMTSADYNGGKHPDRLLNNDATGDYRISHKNEVDFVTGVLNRTGLDFSGFDKNGDGIIEADELVVYLLFAGYEESCSSKEGRPAVWMHAWSSWEDEGNEHIVYVSDDIILGHWSCGGELSDILVKSGDVPLPLVGGIVHELGHQICKLPDLYDTSYTNNGLGLFSVMAGGSWGHKTGEIHGKTPPNLDAWSRKYLGWDVPQTLTSSAASVVLTCGTPRNGNYPVARINSPYVDSTYEYILAEVRNPNADDWDGGIGGSIKDMPESFKGGVLLQHIDERSGSGSLSAGNDFNVYTEEGHQGNMAIWADGDSREKGAGQGSYLSLWYAGNGTEPDTYFYGTRDTNIAKRFSGIVFSGFSPSGEVVSSSVTRAETGGSGCSAAAFPLLLLFGALPLVFRKRR</sequence>
<keyword evidence="1" id="KW-0472">Membrane</keyword>
<accession>A0A1B2I8J3</accession>
<dbReference type="PANTHER" id="PTHR41775">
    <property type="entry name" value="SECRETED PROTEIN-RELATED"/>
    <property type="match status" value="1"/>
</dbReference>
<organism evidence="4 5">
    <name type="scientific">Cloacibacillus porcorum</name>
    <dbReference type="NCBI Taxonomy" id="1197717"/>
    <lineage>
        <taxon>Bacteria</taxon>
        <taxon>Thermotogati</taxon>
        <taxon>Synergistota</taxon>
        <taxon>Synergistia</taxon>
        <taxon>Synergistales</taxon>
        <taxon>Synergistaceae</taxon>
        <taxon>Cloacibacillus</taxon>
    </lineage>
</organism>
<feature type="signal peptide" evidence="2">
    <location>
        <begin position="1"/>
        <end position="23"/>
    </location>
</feature>
<keyword evidence="1" id="KW-1133">Transmembrane helix</keyword>
<dbReference type="RefSeq" id="WP_066748208.1">
    <property type="nucleotide sequence ID" value="NZ_CP016757.1"/>
</dbReference>
<feature type="chain" id="PRO_5008539028" description="EF-hand domain-containing protein" evidence="2">
    <location>
        <begin position="24"/>
        <end position="606"/>
    </location>
</feature>
<dbReference type="GO" id="GO:0006508">
    <property type="term" value="P:proteolysis"/>
    <property type="evidence" value="ECO:0007669"/>
    <property type="project" value="InterPro"/>
</dbReference>
<evidence type="ECO:0000256" key="1">
    <source>
        <dbReference type="SAM" id="Phobius"/>
    </source>
</evidence>
<dbReference type="EMBL" id="CP016757">
    <property type="protein sequence ID" value="ANZ46304.1"/>
    <property type="molecule type" value="Genomic_DNA"/>
</dbReference>
<keyword evidence="1" id="KW-0812">Transmembrane</keyword>
<dbReference type="InterPro" id="IPR018247">
    <property type="entry name" value="EF_Hand_1_Ca_BS"/>
</dbReference>
<gene>
    <name evidence="4" type="ORF">BED41_15025</name>
</gene>
<reference evidence="4" key="1">
    <citation type="submission" date="2016-08" db="EMBL/GenBank/DDBJ databases">
        <title>Complete genome of Cloacibacillus porcorum.</title>
        <authorList>
            <person name="Looft T."/>
            <person name="Bayles D.O."/>
            <person name="Alt D.P."/>
        </authorList>
    </citation>
    <scope>NUCLEOTIDE SEQUENCE [LARGE SCALE GENOMIC DNA]</scope>
    <source>
        <strain evidence="4">CL-84</strain>
    </source>
</reference>
<dbReference type="InterPro" id="IPR002048">
    <property type="entry name" value="EF_hand_dom"/>
</dbReference>
<dbReference type="PROSITE" id="PS50222">
    <property type="entry name" value="EF_HAND_2"/>
    <property type="match status" value="1"/>
</dbReference>
<evidence type="ECO:0000313" key="4">
    <source>
        <dbReference type="EMBL" id="ANZ46304.1"/>
    </source>
</evidence>
<evidence type="ECO:0000256" key="2">
    <source>
        <dbReference type="SAM" id="SignalP"/>
    </source>
</evidence>
<dbReference type="GeneID" id="83059159"/>
<dbReference type="KEGG" id="cpor:BED41_15025"/>
<proteinExistence type="predicted"/>
<evidence type="ECO:0000313" key="5">
    <source>
        <dbReference type="Proteomes" id="UP000093044"/>
    </source>
</evidence>
<dbReference type="STRING" id="1197717.BED41_15025"/>
<dbReference type="GO" id="GO:0005509">
    <property type="term" value="F:calcium ion binding"/>
    <property type="evidence" value="ECO:0007669"/>
    <property type="project" value="InterPro"/>
</dbReference>
<dbReference type="Proteomes" id="UP000093044">
    <property type="component" value="Chromosome"/>
</dbReference>
<keyword evidence="5" id="KW-1185">Reference proteome</keyword>
<feature type="domain" description="EF-hand" evidence="3">
    <location>
        <begin position="254"/>
        <end position="280"/>
    </location>
</feature>
<dbReference type="PROSITE" id="PS00018">
    <property type="entry name" value="EF_HAND_1"/>
    <property type="match status" value="1"/>
</dbReference>
<name>A0A1B2I8J3_9BACT</name>